<name>A0ABU0HYA3_9HYPH</name>
<dbReference type="RefSeq" id="WP_238201612.1">
    <property type="nucleotide sequence ID" value="NZ_BPQE01000004.1"/>
</dbReference>
<accession>A0ABU0HYA3</accession>
<organism evidence="1 2">
    <name type="scientific">Methylobacterium aerolatum</name>
    <dbReference type="NCBI Taxonomy" id="418708"/>
    <lineage>
        <taxon>Bacteria</taxon>
        <taxon>Pseudomonadati</taxon>
        <taxon>Pseudomonadota</taxon>
        <taxon>Alphaproteobacteria</taxon>
        <taxon>Hyphomicrobiales</taxon>
        <taxon>Methylobacteriaceae</taxon>
        <taxon>Methylobacterium</taxon>
    </lineage>
</organism>
<evidence type="ECO:0000313" key="1">
    <source>
        <dbReference type="EMBL" id="MDQ0446847.1"/>
    </source>
</evidence>
<dbReference type="Proteomes" id="UP001231124">
    <property type="component" value="Unassembled WGS sequence"/>
</dbReference>
<comment type="caution">
    <text evidence="1">The sequence shown here is derived from an EMBL/GenBank/DDBJ whole genome shotgun (WGS) entry which is preliminary data.</text>
</comment>
<sequence length="121" mass="12659">MRFGRGLFVAAGVVVGFLAGLAACEGTLREDRVATCRRALPALAQGPGVAFQSAGAGQSPDTVRVDYTQGLRPHRLTCRFDATGLIEVAADGRTLSGSALHLLRRYYLDTPDAASADPAGR</sequence>
<keyword evidence="2" id="KW-1185">Reference proteome</keyword>
<evidence type="ECO:0008006" key="3">
    <source>
        <dbReference type="Google" id="ProtNLM"/>
    </source>
</evidence>
<gene>
    <name evidence="1" type="ORF">QO012_001338</name>
</gene>
<evidence type="ECO:0000313" key="2">
    <source>
        <dbReference type="Proteomes" id="UP001231124"/>
    </source>
</evidence>
<protein>
    <recommendedName>
        <fullName evidence="3">Lipoprotein</fullName>
    </recommendedName>
</protein>
<dbReference type="PROSITE" id="PS51257">
    <property type="entry name" value="PROKAR_LIPOPROTEIN"/>
    <property type="match status" value="1"/>
</dbReference>
<dbReference type="EMBL" id="JAUSVP010000003">
    <property type="protein sequence ID" value="MDQ0446847.1"/>
    <property type="molecule type" value="Genomic_DNA"/>
</dbReference>
<reference evidence="1 2" key="1">
    <citation type="submission" date="2023-07" db="EMBL/GenBank/DDBJ databases">
        <title>Genomic Encyclopedia of Type Strains, Phase IV (KMG-IV): sequencing the most valuable type-strain genomes for metagenomic binning, comparative biology and taxonomic classification.</title>
        <authorList>
            <person name="Goeker M."/>
        </authorList>
    </citation>
    <scope>NUCLEOTIDE SEQUENCE [LARGE SCALE GENOMIC DNA]</scope>
    <source>
        <strain evidence="1 2">DSM 19013</strain>
    </source>
</reference>
<proteinExistence type="predicted"/>